<dbReference type="InterPro" id="IPR036236">
    <property type="entry name" value="Znf_C2H2_sf"/>
</dbReference>
<accession>A0ABM1EMB4</accession>
<evidence type="ECO:0000259" key="6">
    <source>
        <dbReference type="PROSITE" id="PS50103"/>
    </source>
</evidence>
<sequence>MGKHYYCDYCERSFADNLGHRKRHLKSNIHQQQRQAYYNSLRDASTILREEMGKQSCRKYQQTGECNFKESCRFSHMTPEKLYMLQERVRMDKQMADTRLNQPERDPVDIVNEWLAKRAKGEKPCTSASVTMVTKPKEEEPIHTVPVIFAGHANIPPSVLPPPPGDQINRGSEWG</sequence>
<reference evidence="8 9" key="1">
    <citation type="submission" date="2025-05" db="UniProtKB">
        <authorList>
            <consortium name="RefSeq"/>
        </authorList>
    </citation>
    <scope>IDENTIFICATION</scope>
</reference>
<feature type="zinc finger region" description="C3H1-type" evidence="4">
    <location>
        <begin position="51"/>
        <end position="79"/>
    </location>
</feature>
<evidence type="ECO:0000256" key="2">
    <source>
        <dbReference type="ARBA" id="ARBA00022771"/>
    </source>
</evidence>
<dbReference type="Pfam" id="PF00642">
    <property type="entry name" value="zf-CCCH"/>
    <property type="match status" value="1"/>
</dbReference>
<feature type="domain" description="C3H1-type" evidence="6">
    <location>
        <begin position="51"/>
        <end position="79"/>
    </location>
</feature>
<keyword evidence="2 4" id="KW-0863">Zinc-finger</keyword>
<dbReference type="InterPro" id="IPR036855">
    <property type="entry name" value="Znf_CCCH_sf"/>
</dbReference>
<keyword evidence="3 4" id="KW-0862">Zinc</keyword>
<dbReference type="PANTHER" id="PTHR16465">
    <property type="entry name" value="NUCLEASE-RELATED"/>
    <property type="match status" value="1"/>
</dbReference>
<keyword evidence="1 4" id="KW-0479">Metal-binding</keyword>
<dbReference type="PANTHER" id="PTHR16465:SF0">
    <property type="entry name" value="ZINC FINGER MATRIN-TYPE PROTEIN 5"/>
    <property type="match status" value="1"/>
</dbReference>
<proteinExistence type="predicted"/>
<evidence type="ECO:0000256" key="4">
    <source>
        <dbReference type="PROSITE-ProRule" id="PRU00723"/>
    </source>
</evidence>
<dbReference type="RefSeq" id="XP_014673334.1">
    <property type="nucleotide sequence ID" value="XM_014817848.1"/>
</dbReference>
<dbReference type="Gene3D" id="3.30.160.60">
    <property type="entry name" value="Classic Zinc Finger"/>
    <property type="match status" value="1"/>
</dbReference>
<dbReference type="RefSeq" id="XP_014673333.1">
    <property type="nucleotide sequence ID" value="XM_014817847.1"/>
</dbReference>
<protein>
    <submittedName>
        <fullName evidence="8 9">Zinc finger matrin-type protein 5-like</fullName>
    </submittedName>
</protein>
<evidence type="ECO:0000313" key="9">
    <source>
        <dbReference type="RefSeq" id="XP_014673334.1"/>
    </source>
</evidence>
<dbReference type="RefSeq" id="XP_014673335.1">
    <property type="nucleotide sequence ID" value="XM_014817849.1"/>
</dbReference>
<evidence type="ECO:0000256" key="5">
    <source>
        <dbReference type="SAM" id="MobiDB-lite"/>
    </source>
</evidence>
<evidence type="ECO:0000256" key="1">
    <source>
        <dbReference type="ARBA" id="ARBA00022723"/>
    </source>
</evidence>
<name>A0ABM1EMB4_PRICU</name>
<dbReference type="GeneID" id="106813655"/>
<evidence type="ECO:0000313" key="8">
    <source>
        <dbReference type="RefSeq" id="XP_014673333.1"/>
    </source>
</evidence>
<organism evidence="7 10">
    <name type="scientific">Priapulus caudatus</name>
    <name type="common">Priapulid worm</name>
    <dbReference type="NCBI Taxonomy" id="37621"/>
    <lineage>
        <taxon>Eukaryota</taxon>
        <taxon>Metazoa</taxon>
        <taxon>Ecdysozoa</taxon>
        <taxon>Scalidophora</taxon>
        <taxon>Priapulida</taxon>
        <taxon>Priapulimorpha</taxon>
        <taxon>Priapulimorphida</taxon>
        <taxon>Priapulidae</taxon>
        <taxon>Priapulus</taxon>
    </lineage>
</organism>
<keyword evidence="7" id="KW-1185">Reference proteome</keyword>
<dbReference type="SUPFAM" id="SSF90229">
    <property type="entry name" value="CCCH zinc finger"/>
    <property type="match status" value="1"/>
</dbReference>
<evidence type="ECO:0000313" key="7">
    <source>
        <dbReference type="Proteomes" id="UP000695022"/>
    </source>
</evidence>
<dbReference type="InterPro" id="IPR000571">
    <property type="entry name" value="Znf_CCCH"/>
</dbReference>
<dbReference type="SUPFAM" id="SSF57667">
    <property type="entry name" value="beta-beta-alpha zinc fingers"/>
    <property type="match status" value="1"/>
</dbReference>
<dbReference type="Proteomes" id="UP000695022">
    <property type="component" value="Unplaced"/>
</dbReference>
<feature type="region of interest" description="Disordered" evidence="5">
    <location>
        <begin position="154"/>
        <end position="175"/>
    </location>
</feature>
<dbReference type="PROSITE" id="PS50103">
    <property type="entry name" value="ZF_C3H1"/>
    <property type="match status" value="1"/>
</dbReference>
<evidence type="ECO:0000256" key="3">
    <source>
        <dbReference type="ARBA" id="ARBA00022833"/>
    </source>
</evidence>
<evidence type="ECO:0000313" key="10">
    <source>
        <dbReference type="RefSeq" id="XP_014673335.1"/>
    </source>
</evidence>
<gene>
    <name evidence="8 9 10" type="primary">LOC106813655</name>
</gene>